<keyword evidence="4" id="KW-1185">Reference proteome</keyword>
<dbReference type="EMBL" id="JBHEZY010000013">
    <property type="protein sequence ID" value="MFC1434562.1"/>
    <property type="molecule type" value="Genomic_DNA"/>
</dbReference>
<dbReference type="InterPro" id="IPR049979">
    <property type="entry name" value="Cys_resp_CS_actino"/>
</dbReference>
<evidence type="ECO:0000313" key="4">
    <source>
        <dbReference type="Proteomes" id="UP001592582"/>
    </source>
</evidence>
<organism evidence="1 4">
    <name type="scientific">Streptacidiphilus alkalitolerans</name>
    <dbReference type="NCBI Taxonomy" id="3342712"/>
    <lineage>
        <taxon>Bacteria</taxon>
        <taxon>Bacillati</taxon>
        <taxon>Actinomycetota</taxon>
        <taxon>Actinomycetes</taxon>
        <taxon>Kitasatosporales</taxon>
        <taxon>Streptomycetaceae</taxon>
        <taxon>Streptacidiphilus</taxon>
    </lineage>
</organism>
<gene>
    <name evidence="2" type="ORF">ACEZDB_28370</name>
    <name evidence="1" type="ORF">ACEZDG_18410</name>
</gene>
<dbReference type="Proteomes" id="UP001592582">
    <property type="component" value="Unassembled WGS sequence"/>
</dbReference>
<evidence type="ECO:0000313" key="2">
    <source>
        <dbReference type="EMBL" id="MFC1434562.1"/>
    </source>
</evidence>
<name>A0ABV6VBZ3_9ACTN</name>
<proteinExistence type="predicted"/>
<reference evidence="3 4" key="1">
    <citation type="submission" date="2024-09" db="EMBL/GenBank/DDBJ databases">
        <authorList>
            <person name="Lee S.D."/>
        </authorList>
    </citation>
    <scope>NUCLEOTIDE SEQUENCE [LARGE SCALE GENOMIC DNA]</scope>
    <source>
        <strain evidence="1 4">N1-1</strain>
        <strain evidence="2 3">N1-3</strain>
    </source>
</reference>
<dbReference type="EMBL" id="JBHEZX010000007">
    <property type="protein sequence ID" value="MFC1411239.1"/>
    <property type="molecule type" value="Genomic_DNA"/>
</dbReference>
<sequence>MTAVRRAIGTYSRRHIDLQRIASALCTAGHSA</sequence>
<accession>A0ABV6VBZ3</accession>
<comment type="caution">
    <text evidence="1">The sequence shown here is derived from an EMBL/GenBank/DDBJ whole genome shotgun (WGS) entry which is preliminary data.</text>
</comment>
<dbReference type="NCBIfam" id="NF042934">
    <property type="entry name" value="cis_reg_atten"/>
    <property type="match status" value="1"/>
</dbReference>
<dbReference type="RefSeq" id="WP_380510474.1">
    <property type="nucleotide sequence ID" value="NZ_JBHEZX010000007.1"/>
</dbReference>
<dbReference type="Proteomes" id="UP001592530">
    <property type="component" value="Unassembled WGS sequence"/>
</dbReference>
<evidence type="ECO:0000313" key="1">
    <source>
        <dbReference type="EMBL" id="MFC1411239.1"/>
    </source>
</evidence>
<evidence type="ECO:0000313" key="3">
    <source>
        <dbReference type="Proteomes" id="UP001592530"/>
    </source>
</evidence>
<protein>
    <submittedName>
        <fullName evidence="1">Leader peptide</fullName>
    </submittedName>
</protein>